<dbReference type="AlphaFoldDB" id="A0A3S4CRT3"/>
<feature type="compositionally biased region" description="Low complexity" evidence="1">
    <location>
        <begin position="14"/>
        <end position="27"/>
    </location>
</feature>
<keyword evidence="2" id="KW-0472">Membrane</keyword>
<keyword evidence="2" id="KW-1133">Transmembrane helix</keyword>
<feature type="region of interest" description="Disordered" evidence="1">
    <location>
        <begin position="1"/>
        <end position="84"/>
    </location>
</feature>
<feature type="transmembrane region" description="Helical" evidence="2">
    <location>
        <begin position="89"/>
        <end position="112"/>
    </location>
</feature>
<keyword evidence="2" id="KW-0812">Transmembrane</keyword>
<dbReference type="OrthoDB" id="8480612at2"/>
<reference evidence="3 4" key="1">
    <citation type="submission" date="2018-12" db="EMBL/GenBank/DDBJ databases">
        <authorList>
            <person name="Criscuolo A."/>
        </authorList>
    </citation>
    <scope>NUCLEOTIDE SEQUENCE [LARGE SCALE GENOMIC DNA]</scope>
    <source>
        <strain evidence="3">ACIP1116281</strain>
    </source>
</reference>
<gene>
    <name evidence="3" type="ORF">DEVEQU_01586</name>
</gene>
<dbReference type="Proteomes" id="UP000268844">
    <property type="component" value="Unassembled WGS sequence"/>
</dbReference>
<dbReference type="RefSeq" id="WP_126150031.1">
    <property type="nucleotide sequence ID" value="NZ_JBHTMH010000001.1"/>
</dbReference>
<evidence type="ECO:0008006" key="5">
    <source>
        <dbReference type="Google" id="ProtNLM"/>
    </source>
</evidence>
<organism evidence="3 4">
    <name type="scientific">Devosia equisanguinis</name>
    <dbReference type="NCBI Taxonomy" id="2490941"/>
    <lineage>
        <taxon>Bacteria</taxon>
        <taxon>Pseudomonadati</taxon>
        <taxon>Pseudomonadota</taxon>
        <taxon>Alphaproteobacteria</taxon>
        <taxon>Hyphomicrobiales</taxon>
        <taxon>Devosiaceae</taxon>
        <taxon>Devosia</taxon>
    </lineage>
</organism>
<name>A0A3S4CRT3_9HYPH</name>
<dbReference type="EMBL" id="UZWD01000023">
    <property type="protein sequence ID" value="VDS04450.1"/>
    <property type="molecule type" value="Genomic_DNA"/>
</dbReference>
<evidence type="ECO:0000256" key="2">
    <source>
        <dbReference type="SAM" id="Phobius"/>
    </source>
</evidence>
<evidence type="ECO:0000313" key="4">
    <source>
        <dbReference type="Proteomes" id="UP000268844"/>
    </source>
</evidence>
<accession>A0A3S4CRT3</accession>
<sequence length="428" mass="43680">MADDKKNDTPSTDPKPAAKSAAVKPPVLEGTARPADASAPGKTDDAKAAKPTSSAGPPKPTASPPPKPELNKPMPPKTAPAPAAAGSPWLAGLAGGVIGLGAAYGLAFFGFWPSQPVQAPPTDPRIAQVLTAFPEVSTATTQLQADATALSDRLAVLEAAQTAQPATEPVAADQTALAEELAALTQRVDTMANAAAQTTTAATPAPGPDAATSATLSRLDEAVTALDVQAQTLSGRLDEADTRIDQFDKALAENRTADTGLARMPLILSGLETAFDAGRPYGTELSALAQALPDQKIPEALLAASATGLKRPDEVARDFADILPDMLAGRPASADGQWQDNAADWLRGIVALRPAGEVEGDSPDAIVARIEAAIARRDFVSAQQELTSLPAPMQTAAGAVAHDIAALAAAQSFLAQLRSTAMTGERAQ</sequence>
<proteinExistence type="predicted"/>
<feature type="compositionally biased region" description="Pro residues" evidence="1">
    <location>
        <begin position="57"/>
        <end position="79"/>
    </location>
</feature>
<keyword evidence="4" id="KW-1185">Reference proteome</keyword>
<protein>
    <recommendedName>
        <fullName evidence="5">Inner membrane protein</fullName>
    </recommendedName>
</protein>
<evidence type="ECO:0000313" key="3">
    <source>
        <dbReference type="EMBL" id="VDS04450.1"/>
    </source>
</evidence>
<evidence type="ECO:0000256" key="1">
    <source>
        <dbReference type="SAM" id="MobiDB-lite"/>
    </source>
</evidence>